<dbReference type="NCBIfam" id="NF038109">
    <property type="entry name" value="tapY2_fam"/>
    <property type="match status" value="1"/>
</dbReference>
<dbReference type="KEGG" id="spl:Spea_1092"/>
<proteinExistence type="predicted"/>
<gene>
    <name evidence="1" type="ordered locus">Spea_1092</name>
</gene>
<dbReference type="EMBL" id="CP000851">
    <property type="protein sequence ID" value="ABV86419.1"/>
    <property type="molecule type" value="Genomic_DNA"/>
</dbReference>
<name>A8H1I2_SHEPA</name>
<sequence>MMAKTKEMKDYKCFLKTTTVDQIAFYSWPVNKLQLKIAKLPARKVPDRNDGKRAYIKEVVECVGLHETFNTAAGKKLDSLTVR</sequence>
<accession>A8H1I2</accession>
<dbReference type="AlphaFoldDB" id="A8H1I2"/>
<evidence type="ECO:0000313" key="2">
    <source>
        <dbReference type="Proteomes" id="UP000002608"/>
    </source>
</evidence>
<dbReference type="Proteomes" id="UP000002608">
    <property type="component" value="Chromosome"/>
</dbReference>
<protein>
    <submittedName>
        <fullName evidence="1">Uncharacterized protein</fullName>
    </submittedName>
</protein>
<keyword evidence="2" id="KW-1185">Reference proteome</keyword>
<reference evidence="1 2" key="1">
    <citation type="submission" date="2007-10" db="EMBL/GenBank/DDBJ databases">
        <title>Complete sequence of Shewanella pealeana ATCC 700345.</title>
        <authorList>
            <consortium name="US DOE Joint Genome Institute"/>
            <person name="Copeland A."/>
            <person name="Lucas S."/>
            <person name="Lapidus A."/>
            <person name="Barry K."/>
            <person name="Glavina del Rio T."/>
            <person name="Dalin E."/>
            <person name="Tice H."/>
            <person name="Pitluck S."/>
            <person name="Chertkov O."/>
            <person name="Brettin T."/>
            <person name="Bruce D."/>
            <person name="Detter J.C."/>
            <person name="Han C."/>
            <person name="Schmutz J."/>
            <person name="Larimer F."/>
            <person name="Land M."/>
            <person name="Hauser L."/>
            <person name="Kyrpides N."/>
            <person name="Kim E."/>
            <person name="Zhao J.-S.Z."/>
            <person name="Manno D."/>
            <person name="Hawari J."/>
            <person name="Richardson P."/>
        </authorList>
    </citation>
    <scope>NUCLEOTIDE SEQUENCE [LARGE SCALE GENOMIC DNA]</scope>
    <source>
        <strain evidence="2">ATCC 700345 / ANG-SQ1</strain>
    </source>
</reference>
<dbReference type="InterPro" id="IPR049848">
    <property type="entry name" value="TapY2-like"/>
</dbReference>
<dbReference type="HOGENOM" id="CLU_176325_0_0_6"/>
<dbReference type="STRING" id="398579.Spea_1092"/>
<organism evidence="1 2">
    <name type="scientific">Shewanella pealeana (strain ATCC 700345 / ANG-SQ1)</name>
    <dbReference type="NCBI Taxonomy" id="398579"/>
    <lineage>
        <taxon>Bacteria</taxon>
        <taxon>Pseudomonadati</taxon>
        <taxon>Pseudomonadota</taxon>
        <taxon>Gammaproteobacteria</taxon>
        <taxon>Alteromonadales</taxon>
        <taxon>Shewanellaceae</taxon>
        <taxon>Shewanella</taxon>
    </lineage>
</organism>
<evidence type="ECO:0000313" key="1">
    <source>
        <dbReference type="EMBL" id="ABV86419.1"/>
    </source>
</evidence>